<accession>A0A6A4I5G8</accession>
<dbReference type="Proteomes" id="UP000799118">
    <property type="component" value="Unassembled WGS sequence"/>
</dbReference>
<organism evidence="1 2">
    <name type="scientific">Gymnopus androsaceus JB14</name>
    <dbReference type="NCBI Taxonomy" id="1447944"/>
    <lineage>
        <taxon>Eukaryota</taxon>
        <taxon>Fungi</taxon>
        <taxon>Dikarya</taxon>
        <taxon>Basidiomycota</taxon>
        <taxon>Agaricomycotina</taxon>
        <taxon>Agaricomycetes</taxon>
        <taxon>Agaricomycetidae</taxon>
        <taxon>Agaricales</taxon>
        <taxon>Marasmiineae</taxon>
        <taxon>Omphalotaceae</taxon>
        <taxon>Gymnopus</taxon>
    </lineage>
</organism>
<dbReference type="AlphaFoldDB" id="A0A6A4I5G8"/>
<evidence type="ECO:0000313" key="2">
    <source>
        <dbReference type="Proteomes" id="UP000799118"/>
    </source>
</evidence>
<protein>
    <submittedName>
        <fullName evidence="1">Uncharacterized protein</fullName>
    </submittedName>
</protein>
<reference evidence="1" key="1">
    <citation type="journal article" date="2019" name="Environ. Microbiol.">
        <title>Fungal ecological strategies reflected in gene transcription - a case study of two litter decomposers.</title>
        <authorList>
            <person name="Barbi F."/>
            <person name="Kohler A."/>
            <person name="Barry K."/>
            <person name="Baskaran P."/>
            <person name="Daum C."/>
            <person name="Fauchery L."/>
            <person name="Ihrmark K."/>
            <person name="Kuo A."/>
            <person name="LaButti K."/>
            <person name="Lipzen A."/>
            <person name="Morin E."/>
            <person name="Grigoriev I.V."/>
            <person name="Henrissat B."/>
            <person name="Lindahl B."/>
            <person name="Martin F."/>
        </authorList>
    </citation>
    <scope>NUCLEOTIDE SEQUENCE</scope>
    <source>
        <strain evidence="1">JB14</strain>
    </source>
</reference>
<proteinExistence type="predicted"/>
<name>A0A6A4I5G8_9AGAR</name>
<sequence>MVPSSSTTITQFARDYDANSPLHKLAFSDTAYYNLSTWSKVDVRKFDVYSKDKLKNALPEQIPTPLSFLLEKAFDLLRRDDALLVQYFPAATGYQYDQAYLDAPDRDYTQILDCLRDAFEDIRSKLTCIIVKSPYTDESKYAWVRQQDQRTNPTIYFSVRPFQLFEATRTTPEAEHVCLQMVNTIFHQLQHIILRYRCQIPGVTASNIDITRKIIRAFQILTRARHKGEGGEYFEKYAYGGLVGLNEDKFGETHRTRLEVRSPINPIDPKSQIRIIIIEDEAIRKILTKLFNRSMREFSTYSHFRFYKVEPELSYTKLHSWKYRNMCDAAEKNLLTVFNHTLPPLPTFVPPTPIVVPKRNSTIQSTISKLVTPKRNAPAIWSMSSATPPSPIVGRFRGLTSSFSSRSFLVMKAKKPQPIQIFQRGMGPEY</sequence>
<dbReference type="EMBL" id="ML769411">
    <property type="protein sequence ID" value="KAE9405150.1"/>
    <property type="molecule type" value="Genomic_DNA"/>
</dbReference>
<keyword evidence="2" id="KW-1185">Reference proteome</keyword>
<evidence type="ECO:0000313" key="1">
    <source>
        <dbReference type="EMBL" id="KAE9405150.1"/>
    </source>
</evidence>
<gene>
    <name evidence="1" type="ORF">BT96DRAFT_972719</name>
</gene>